<evidence type="ECO:0000313" key="3">
    <source>
        <dbReference type="EMBL" id="SKC46217.1"/>
    </source>
</evidence>
<evidence type="ECO:0000259" key="2">
    <source>
        <dbReference type="Pfam" id="PF00266"/>
    </source>
</evidence>
<dbReference type="Pfam" id="PF00266">
    <property type="entry name" value="Aminotran_5"/>
    <property type="match status" value="1"/>
</dbReference>
<dbReference type="STRING" id="688867.SAMN05660236_0738"/>
<reference evidence="3 4" key="1">
    <citation type="submission" date="2017-02" db="EMBL/GenBank/DDBJ databases">
        <authorList>
            <person name="Peterson S.W."/>
        </authorList>
    </citation>
    <scope>NUCLEOTIDE SEQUENCE [LARGE SCALE GENOMIC DNA]</scope>
    <source>
        <strain evidence="3 4">DSM 25262</strain>
    </source>
</reference>
<dbReference type="InterPro" id="IPR015424">
    <property type="entry name" value="PyrdxlP-dep_Trfase"/>
</dbReference>
<dbReference type="GO" id="GO:0016829">
    <property type="term" value="F:lyase activity"/>
    <property type="evidence" value="ECO:0007669"/>
    <property type="project" value="UniProtKB-KW"/>
</dbReference>
<organism evidence="3 4">
    <name type="scientific">Ohtaekwangia koreensis</name>
    <dbReference type="NCBI Taxonomy" id="688867"/>
    <lineage>
        <taxon>Bacteria</taxon>
        <taxon>Pseudomonadati</taxon>
        <taxon>Bacteroidota</taxon>
        <taxon>Cytophagia</taxon>
        <taxon>Cytophagales</taxon>
        <taxon>Fulvivirgaceae</taxon>
        <taxon>Ohtaekwangia</taxon>
    </lineage>
</organism>
<dbReference type="PANTHER" id="PTHR43586:SF15">
    <property type="entry name" value="BLR3095 PROTEIN"/>
    <property type="match status" value="1"/>
</dbReference>
<dbReference type="Proteomes" id="UP000190961">
    <property type="component" value="Unassembled WGS sequence"/>
</dbReference>
<dbReference type="OrthoDB" id="513408at2"/>
<dbReference type="AlphaFoldDB" id="A0A1T5J3V5"/>
<dbReference type="Gene3D" id="3.40.640.10">
    <property type="entry name" value="Type I PLP-dependent aspartate aminotransferase-like (Major domain)"/>
    <property type="match status" value="1"/>
</dbReference>
<sequence length="378" mass="42301">MIIQNQKSLFSIPPEITFLNCATMSPLLKSAHDAGVYALEKRSHPWEIKVDDWFNPAEELRSLFAKIIQTDTENIALIPSASYGIAIAAQNIPLRADQKIILLDQQYPSNVYAWRQLSYSTQAEIITVKKKADQHWTDAILEQINETTGLVAIPNCHWTDGSLIDLEVISKKVKAVNAKLVIDASQSAGAYPLNIQTIQPDFLVTVGYKWLMGPYGLGYLYAAPEYCLTGKPIEYSWLNKKNSEDFTRLVDYQDEYKTGARRFDAGEFPNFIHISMAIAALSQILSWGVENIHETISVLTSRIESLALQNGLTVPSGSIRVGHMIGVGFSYAEIPALSKRLADAQVYVSFRGEKMRIAPHLYNDTAAIDRLFEIINSR</sequence>
<accession>A0A1T5J3V5</accession>
<dbReference type="Gene3D" id="3.90.1150.10">
    <property type="entry name" value="Aspartate Aminotransferase, domain 1"/>
    <property type="match status" value="1"/>
</dbReference>
<keyword evidence="4" id="KW-1185">Reference proteome</keyword>
<dbReference type="InterPro" id="IPR015421">
    <property type="entry name" value="PyrdxlP-dep_Trfase_major"/>
</dbReference>
<dbReference type="InterPro" id="IPR000192">
    <property type="entry name" value="Aminotrans_V_dom"/>
</dbReference>
<dbReference type="SUPFAM" id="SSF53383">
    <property type="entry name" value="PLP-dependent transferases"/>
    <property type="match status" value="1"/>
</dbReference>
<dbReference type="PANTHER" id="PTHR43586">
    <property type="entry name" value="CYSTEINE DESULFURASE"/>
    <property type="match status" value="1"/>
</dbReference>
<dbReference type="RefSeq" id="WP_079685342.1">
    <property type="nucleotide sequence ID" value="NZ_FUZU01000001.1"/>
</dbReference>
<keyword evidence="3" id="KW-0456">Lyase</keyword>
<dbReference type="InterPro" id="IPR015422">
    <property type="entry name" value="PyrdxlP-dep_Trfase_small"/>
</dbReference>
<name>A0A1T5J3V5_9BACT</name>
<protein>
    <submittedName>
        <fullName evidence="3">Selenocysteine lyase/Cysteine desulfurase</fullName>
    </submittedName>
</protein>
<gene>
    <name evidence="3" type="ORF">SAMN05660236_0738</name>
</gene>
<keyword evidence="1" id="KW-0663">Pyridoxal phosphate</keyword>
<evidence type="ECO:0000256" key="1">
    <source>
        <dbReference type="ARBA" id="ARBA00022898"/>
    </source>
</evidence>
<feature type="domain" description="Aminotransferase class V" evidence="2">
    <location>
        <begin position="57"/>
        <end position="349"/>
    </location>
</feature>
<dbReference type="EMBL" id="FUZU01000001">
    <property type="protein sequence ID" value="SKC46217.1"/>
    <property type="molecule type" value="Genomic_DNA"/>
</dbReference>
<evidence type="ECO:0000313" key="4">
    <source>
        <dbReference type="Proteomes" id="UP000190961"/>
    </source>
</evidence>
<proteinExistence type="predicted"/>